<dbReference type="SUPFAM" id="SSF56059">
    <property type="entry name" value="Glutathione synthetase ATP-binding domain-like"/>
    <property type="match status" value="1"/>
</dbReference>
<proteinExistence type="predicted"/>
<evidence type="ECO:0000259" key="2">
    <source>
        <dbReference type="PROSITE" id="PS50975"/>
    </source>
</evidence>
<dbReference type="InterPro" id="IPR013815">
    <property type="entry name" value="ATP_grasp_subdomain_1"/>
</dbReference>
<dbReference type="OrthoDB" id="406765at2759"/>
<dbReference type="PANTHER" id="PTHR39217">
    <property type="match status" value="1"/>
</dbReference>
<keyword evidence="1" id="KW-0547">Nucleotide-binding</keyword>
<dbReference type="PROSITE" id="PS50975">
    <property type="entry name" value="ATP_GRASP"/>
    <property type="match status" value="1"/>
</dbReference>
<dbReference type="InterPro" id="IPR053191">
    <property type="entry name" value="DcsG_Biosynth_Enzyme"/>
</dbReference>
<reference evidence="3" key="2">
    <citation type="journal article" date="2023" name="IMA Fungus">
        <title>Comparative genomic study of the Penicillium genus elucidates a diverse pangenome and 15 lateral gene transfer events.</title>
        <authorList>
            <person name="Petersen C."/>
            <person name="Sorensen T."/>
            <person name="Nielsen M.R."/>
            <person name="Sondergaard T.E."/>
            <person name="Sorensen J.L."/>
            <person name="Fitzpatrick D.A."/>
            <person name="Frisvad J.C."/>
            <person name="Nielsen K.L."/>
        </authorList>
    </citation>
    <scope>NUCLEOTIDE SEQUENCE</scope>
    <source>
        <strain evidence="3">IBT 30069</strain>
    </source>
</reference>
<dbReference type="Proteomes" id="UP001149165">
    <property type="component" value="Unassembled WGS sequence"/>
</dbReference>
<evidence type="ECO:0000313" key="4">
    <source>
        <dbReference type="Proteomes" id="UP001149165"/>
    </source>
</evidence>
<dbReference type="EMBL" id="JAPQKH010000001">
    <property type="protein sequence ID" value="KAJ5116504.1"/>
    <property type="molecule type" value="Genomic_DNA"/>
</dbReference>
<dbReference type="Gene3D" id="3.30.1490.20">
    <property type="entry name" value="ATP-grasp fold, A domain"/>
    <property type="match status" value="1"/>
</dbReference>
<protein>
    <recommendedName>
        <fullName evidence="2">ATP-grasp domain-containing protein</fullName>
    </recommendedName>
</protein>
<dbReference type="InterPro" id="IPR011761">
    <property type="entry name" value="ATP-grasp"/>
</dbReference>
<reference evidence="3" key="1">
    <citation type="submission" date="2022-11" db="EMBL/GenBank/DDBJ databases">
        <authorList>
            <person name="Petersen C."/>
        </authorList>
    </citation>
    <scope>NUCLEOTIDE SEQUENCE</scope>
    <source>
        <strain evidence="3">IBT 30069</strain>
    </source>
</reference>
<dbReference type="GO" id="GO:0005524">
    <property type="term" value="F:ATP binding"/>
    <property type="evidence" value="ECO:0007669"/>
    <property type="project" value="UniProtKB-UniRule"/>
</dbReference>
<gene>
    <name evidence="3" type="ORF">N7456_000852</name>
</gene>
<name>A0A9W9GCU1_9EURO</name>
<dbReference type="AlphaFoldDB" id="A0A9W9GCU1"/>
<comment type="caution">
    <text evidence="3">The sequence shown here is derived from an EMBL/GenBank/DDBJ whole genome shotgun (WGS) entry which is preliminary data.</text>
</comment>
<evidence type="ECO:0000313" key="3">
    <source>
        <dbReference type="EMBL" id="KAJ5116504.1"/>
    </source>
</evidence>
<dbReference type="Gene3D" id="3.30.470.20">
    <property type="entry name" value="ATP-grasp fold, B domain"/>
    <property type="match status" value="1"/>
</dbReference>
<keyword evidence="1" id="KW-0067">ATP-binding</keyword>
<dbReference type="GO" id="GO:0046872">
    <property type="term" value="F:metal ion binding"/>
    <property type="evidence" value="ECO:0007669"/>
    <property type="project" value="InterPro"/>
</dbReference>
<organism evidence="3 4">
    <name type="scientific">Penicillium angulare</name>
    <dbReference type="NCBI Taxonomy" id="116970"/>
    <lineage>
        <taxon>Eukaryota</taxon>
        <taxon>Fungi</taxon>
        <taxon>Dikarya</taxon>
        <taxon>Ascomycota</taxon>
        <taxon>Pezizomycotina</taxon>
        <taxon>Eurotiomycetes</taxon>
        <taxon>Eurotiomycetidae</taxon>
        <taxon>Eurotiales</taxon>
        <taxon>Aspergillaceae</taxon>
        <taxon>Penicillium</taxon>
    </lineage>
</organism>
<feature type="domain" description="ATP-grasp" evidence="2">
    <location>
        <begin position="84"/>
        <end position="295"/>
    </location>
</feature>
<dbReference type="Gene3D" id="3.40.50.20">
    <property type="match status" value="1"/>
</dbReference>
<dbReference type="PANTHER" id="PTHR39217:SF1">
    <property type="entry name" value="GLUTATHIONE SYNTHETASE"/>
    <property type="match status" value="1"/>
</dbReference>
<sequence length="298" mass="33768">MLPEYLGKKGATVKIKQWTDEDILQAIHESDHVTFLWCEDYIKDPDAFRRFLGKVKTFLEGSERGPCVMNHIDLVQWNMDKKYLLEMQKAGFDIPKTEIVDTSISVAELQERLMELEPFSPIVLKPSVSASSKKTRRIENTSALTADDVKFLVSCTTGFLQSSLVIQQFEPSITTGEYSFMFIGNKLTHIVLKTPPTKEFRCQPEFGGLEKLVDFSDVKEQTLSTVQAIFENLKARFGEGSTGKMGYLRIDGLVTPESPIKLMEIEAIEPHLYLEMEGLEEMALLMLGSVMDSSKYQL</sequence>
<accession>A0A9W9GCU1</accession>
<evidence type="ECO:0000256" key="1">
    <source>
        <dbReference type="PROSITE-ProRule" id="PRU00409"/>
    </source>
</evidence>
<keyword evidence="4" id="KW-1185">Reference proteome</keyword>